<evidence type="ECO:0000313" key="1">
    <source>
        <dbReference type="EMBL" id="EYC19584.1"/>
    </source>
</evidence>
<protein>
    <submittedName>
        <fullName evidence="1">Uncharacterized protein</fullName>
    </submittedName>
</protein>
<gene>
    <name evidence="1" type="primary">Acey_s0024.g950</name>
    <name evidence="1" type="ORF">Y032_0024g950</name>
</gene>
<sequence>MYGPSQKLDGFRDYTIASGLGRENMLQLRGSSRSCHDSVAATLLNRTRNPSIFSTKTVFVLTRPSHVLTVILRSNELGRVTTSFKRVRACQNWCNETASLMSCAAVGKWCHRRNKNSIEMTATINLG</sequence>
<proteinExistence type="predicted"/>
<reference evidence="2" key="1">
    <citation type="journal article" date="2015" name="Nat. Genet.">
        <title>The genome and transcriptome of the zoonotic hookworm Ancylostoma ceylanicum identify infection-specific gene families.</title>
        <authorList>
            <person name="Schwarz E.M."/>
            <person name="Hu Y."/>
            <person name="Antoshechkin I."/>
            <person name="Miller M.M."/>
            <person name="Sternberg P.W."/>
            <person name="Aroian R.V."/>
        </authorList>
    </citation>
    <scope>NUCLEOTIDE SEQUENCE</scope>
    <source>
        <strain evidence="2">HY135</strain>
    </source>
</reference>
<keyword evidence="2" id="KW-1185">Reference proteome</keyword>
<dbReference type="Proteomes" id="UP000024635">
    <property type="component" value="Unassembled WGS sequence"/>
</dbReference>
<dbReference type="EMBL" id="JARK01001360">
    <property type="protein sequence ID" value="EYC19584.1"/>
    <property type="molecule type" value="Genomic_DNA"/>
</dbReference>
<dbReference type="AlphaFoldDB" id="A0A016UW09"/>
<organism evidence="1 2">
    <name type="scientific">Ancylostoma ceylanicum</name>
    <dbReference type="NCBI Taxonomy" id="53326"/>
    <lineage>
        <taxon>Eukaryota</taxon>
        <taxon>Metazoa</taxon>
        <taxon>Ecdysozoa</taxon>
        <taxon>Nematoda</taxon>
        <taxon>Chromadorea</taxon>
        <taxon>Rhabditida</taxon>
        <taxon>Rhabditina</taxon>
        <taxon>Rhabditomorpha</taxon>
        <taxon>Strongyloidea</taxon>
        <taxon>Ancylostomatidae</taxon>
        <taxon>Ancylostomatinae</taxon>
        <taxon>Ancylostoma</taxon>
    </lineage>
</organism>
<evidence type="ECO:0000313" key="2">
    <source>
        <dbReference type="Proteomes" id="UP000024635"/>
    </source>
</evidence>
<comment type="caution">
    <text evidence="1">The sequence shown here is derived from an EMBL/GenBank/DDBJ whole genome shotgun (WGS) entry which is preliminary data.</text>
</comment>
<name>A0A016UW09_9BILA</name>
<accession>A0A016UW09</accession>